<sequence length="463" mass="53913">MVSPRRPLKQLSHDQMNSSHPNSNQSRRPSERSSGGQTNSGKKSLNISQQSVMGFLYSIIIYIIKRIVFCPVNIKVGIYLMALIICSVIKDFKIISPTYYLAYKNNIFNKFFVKIGWGWTLAVLTPFVIMTSSIYNCFNLIQIKNHLIRIFVATFFWFTFTSVFEYIDSQTGYCAKNEYRSKMSCKINKEEWLNGFDISGHIFLLMHSLFLMNEEIKVFSSWTKIYDNLEKRENLESSNERFYRKAKDLHKKLTPFVNFNFVLIGLLALLWEVMLLSTCLFFHTILHKLLAAFCAIGLWFLTYKNWYADQNSAFSPGLPLYGSVCSLNCYKNHKEKCEIRKVNESKLPEIVTKPCEKDDDNHEKSVKLVDYDVEINSNSSLELKDIESDFISKEKLKLLENSIDLKQILQNRHLRELLVNLNNSTDGTNIDEKMEKAMQEPLFQEFSDACLKIVQNENDLEKN</sequence>
<keyword evidence="12" id="KW-1185">Reference proteome</keyword>
<organism evidence="11 12">
    <name type="scientific">Brachionus plicatilis</name>
    <name type="common">Marine rotifer</name>
    <name type="synonym">Brachionus muelleri</name>
    <dbReference type="NCBI Taxonomy" id="10195"/>
    <lineage>
        <taxon>Eukaryota</taxon>
        <taxon>Metazoa</taxon>
        <taxon>Spiralia</taxon>
        <taxon>Gnathifera</taxon>
        <taxon>Rotifera</taxon>
        <taxon>Eurotatoria</taxon>
        <taxon>Monogononta</taxon>
        <taxon>Pseudotrocha</taxon>
        <taxon>Ploima</taxon>
        <taxon>Brachionidae</taxon>
        <taxon>Brachionus</taxon>
    </lineage>
</organism>
<dbReference type="EMBL" id="REGN01001209">
    <property type="protein sequence ID" value="RNA36255.1"/>
    <property type="molecule type" value="Genomic_DNA"/>
</dbReference>
<gene>
    <name evidence="11" type="ORF">BpHYR1_016605</name>
</gene>
<proteinExistence type="inferred from homology"/>
<dbReference type="Proteomes" id="UP000276133">
    <property type="component" value="Unassembled WGS sequence"/>
</dbReference>
<evidence type="ECO:0000256" key="2">
    <source>
        <dbReference type="ARBA" id="ARBA00022692"/>
    </source>
</evidence>
<dbReference type="InterPro" id="IPR048371">
    <property type="entry name" value="ZNHIT3_C"/>
</dbReference>
<evidence type="ECO:0000259" key="10">
    <source>
        <dbReference type="Pfam" id="PF21373"/>
    </source>
</evidence>
<dbReference type="InterPro" id="IPR019388">
    <property type="entry name" value="FIT"/>
</dbReference>
<evidence type="ECO:0000256" key="9">
    <source>
        <dbReference type="SAM" id="Phobius"/>
    </source>
</evidence>
<name>A0A3M7SKN1_BRAPC</name>
<feature type="domain" description="Zinc finger HIT" evidence="10">
    <location>
        <begin position="395"/>
        <end position="454"/>
    </location>
</feature>
<feature type="region of interest" description="Disordered" evidence="8">
    <location>
        <begin position="1"/>
        <end position="43"/>
    </location>
</feature>
<dbReference type="GO" id="GO:0010945">
    <property type="term" value="F:coenzyme A diphosphatase activity"/>
    <property type="evidence" value="ECO:0007669"/>
    <property type="project" value="InterPro"/>
</dbReference>
<reference evidence="11 12" key="1">
    <citation type="journal article" date="2018" name="Sci. Rep.">
        <title>Genomic signatures of local adaptation to the degree of environmental predictability in rotifers.</title>
        <authorList>
            <person name="Franch-Gras L."/>
            <person name="Hahn C."/>
            <person name="Garcia-Roger E.M."/>
            <person name="Carmona M.J."/>
            <person name="Serra M."/>
            <person name="Gomez A."/>
        </authorList>
    </citation>
    <scope>NUCLEOTIDE SEQUENCE [LARGE SCALE GENOMIC DNA]</scope>
    <source>
        <strain evidence="11">HYR1</strain>
    </source>
</reference>
<evidence type="ECO:0000256" key="4">
    <source>
        <dbReference type="ARBA" id="ARBA00022824"/>
    </source>
</evidence>
<dbReference type="STRING" id="10195.A0A3M7SKN1"/>
<dbReference type="HAMAP" id="MF_03230">
    <property type="entry name" value="FITM2"/>
    <property type="match status" value="1"/>
</dbReference>
<dbReference type="PANTHER" id="PTHR23129:SF0">
    <property type="entry name" value="ACYL-COENZYME A DIPHOSPHATASE FITM2"/>
    <property type="match status" value="1"/>
</dbReference>
<keyword evidence="6" id="KW-0443">Lipid metabolism</keyword>
<feature type="compositionally biased region" description="Polar residues" evidence="8">
    <location>
        <begin position="13"/>
        <end position="43"/>
    </location>
</feature>
<evidence type="ECO:0000313" key="11">
    <source>
        <dbReference type="EMBL" id="RNA36255.1"/>
    </source>
</evidence>
<feature type="transmembrane region" description="Helical" evidence="9">
    <location>
        <begin position="280"/>
        <end position="301"/>
    </location>
</feature>
<feature type="transmembrane region" description="Helical" evidence="9">
    <location>
        <begin position="115"/>
        <end position="135"/>
    </location>
</feature>
<dbReference type="Pfam" id="PF21373">
    <property type="entry name" value="ZNHIT3_C"/>
    <property type="match status" value="1"/>
</dbReference>
<dbReference type="GO" id="GO:0034389">
    <property type="term" value="P:lipid droplet organization"/>
    <property type="evidence" value="ECO:0007669"/>
    <property type="project" value="InterPro"/>
</dbReference>
<dbReference type="PANTHER" id="PTHR23129">
    <property type="entry name" value="ACYL-COENZYME A DIPHOSPHATASE FITM2"/>
    <property type="match status" value="1"/>
</dbReference>
<evidence type="ECO:0000256" key="3">
    <source>
        <dbReference type="ARBA" id="ARBA00022801"/>
    </source>
</evidence>
<accession>A0A3M7SKN1</accession>
<keyword evidence="3" id="KW-0378">Hydrolase</keyword>
<dbReference type="AlphaFoldDB" id="A0A3M7SKN1"/>
<keyword evidence="4" id="KW-0256">Endoplasmic reticulum</keyword>
<dbReference type="InterPro" id="IPR046401">
    <property type="entry name" value="FITM1/2"/>
</dbReference>
<evidence type="ECO:0000256" key="8">
    <source>
        <dbReference type="SAM" id="MobiDB-lite"/>
    </source>
</evidence>
<comment type="subcellular location">
    <subcellularLocation>
        <location evidence="1">Endoplasmic reticulum membrane</location>
        <topology evidence="1">Multi-pass membrane protein</topology>
    </subcellularLocation>
</comment>
<evidence type="ECO:0000256" key="7">
    <source>
        <dbReference type="ARBA" id="ARBA00023136"/>
    </source>
</evidence>
<feature type="transmembrane region" description="Helical" evidence="9">
    <location>
        <begin position="147"/>
        <end position="167"/>
    </location>
</feature>
<comment type="caution">
    <text evidence="11">The sequence shown here is derived from an EMBL/GenBank/DDBJ whole genome shotgun (WGS) entry which is preliminary data.</text>
</comment>
<dbReference type="Pfam" id="PF10261">
    <property type="entry name" value="FIT"/>
    <property type="match status" value="2"/>
</dbReference>
<protein>
    <submittedName>
        <fullName evidence="11">FIT family protein CG10671-like</fullName>
    </submittedName>
</protein>
<evidence type="ECO:0000313" key="12">
    <source>
        <dbReference type="Proteomes" id="UP000276133"/>
    </source>
</evidence>
<feature type="transmembrane region" description="Helical" evidence="9">
    <location>
        <begin position="76"/>
        <end position="95"/>
    </location>
</feature>
<dbReference type="GO" id="GO:0008654">
    <property type="term" value="P:phospholipid biosynthetic process"/>
    <property type="evidence" value="ECO:0007669"/>
    <property type="project" value="TreeGrafter"/>
</dbReference>
<keyword evidence="7 9" id="KW-0472">Membrane</keyword>
<dbReference type="GO" id="GO:0005789">
    <property type="term" value="C:endoplasmic reticulum membrane"/>
    <property type="evidence" value="ECO:0007669"/>
    <property type="project" value="UniProtKB-SubCell"/>
</dbReference>
<evidence type="ECO:0000256" key="1">
    <source>
        <dbReference type="ARBA" id="ARBA00004477"/>
    </source>
</evidence>
<dbReference type="GO" id="GO:0019915">
    <property type="term" value="P:lipid storage"/>
    <property type="evidence" value="ECO:0007669"/>
    <property type="project" value="InterPro"/>
</dbReference>
<evidence type="ECO:0000256" key="6">
    <source>
        <dbReference type="ARBA" id="ARBA00023098"/>
    </source>
</evidence>
<feature type="transmembrane region" description="Helical" evidence="9">
    <location>
        <begin position="253"/>
        <end position="274"/>
    </location>
</feature>
<keyword evidence="5 9" id="KW-1133">Transmembrane helix</keyword>
<feature type="transmembrane region" description="Helical" evidence="9">
    <location>
        <begin position="192"/>
        <end position="212"/>
    </location>
</feature>
<keyword evidence="2 9" id="KW-0812">Transmembrane</keyword>
<evidence type="ECO:0000256" key="5">
    <source>
        <dbReference type="ARBA" id="ARBA00022989"/>
    </source>
</evidence>
<dbReference type="OrthoDB" id="5579088at2759"/>